<dbReference type="InterPro" id="IPR036291">
    <property type="entry name" value="NAD(P)-bd_dom_sf"/>
</dbReference>
<dbReference type="InterPro" id="IPR002347">
    <property type="entry name" value="SDR_fam"/>
</dbReference>
<dbReference type="Proteomes" id="UP000277424">
    <property type="component" value="Unassembled WGS sequence"/>
</dbReference>
<comment type="similarity">
    <text evidence="1">Belongs to the short-chain dehydrogenases/reductases (SDR) family.</text>
</comment>
<evidence type="ECO:0000313" key="4">
    <source>
        <dbReference type="Proteomes" id="UP000277424"/>
    </source>
</evidence>
<dbReference type="PROSITE" id="PS00061">
    <property type="entry name" value="ADH_SHORT"/>
    <property type="match status" value="1"/>
</dbReference>
<evidence type="ECO:0000256" key="1">
    <source>
        <dbReference type="ARBA" id="ARBA00006484"/>
    </source>
</evidence>
<dbReference type="GO" id="GO:0016491">
    <property type="term" value="F:oxidoreductase activity"/>
    <property type="evidence" value="ECO:0007669"/>
    <property type="project" value="UniProtKB-KW"/>
</dbReference>
<dbReference type="OrthoDB" id="335726at2"/>
<dbReference type="RefSeq" id="WP_121218599.1">
    <property type="nucleotide sequence ID" value="NZ_RBIG01000001.1"/>
</dbReference>
<sequence>MRDPKHILITGASSGLGTELARTYAGPGITLALTGRDAARLEAVAEQCRAQGATVETAVLDVTDAAALEGWMLARDDALPIDLAIANAGISAGTGGDTEPVEQVRRIFAVNVDGVMNTVLPLIPRMQARQRGQIALMASLAGFRGFPGAPAYCGSKAAVKVYGEGLRGVLAGSGVEVSVVCPGYVRTPMTDRNGFPMPFLMDADKAARLIRDRLARNKARIAFPWPMLAAVWLLQALPPGLIDPLMRVLPSKSVDAG</sequence>
<dbReference type="Gene3D" id="3.40.50.720">
    <property type="entry name" value="NAD(P)-binding Rossmann-like Domain"/>
    <property type="match status" value="1"/>
</dbReference>
<keyword evidence="2" id="KW-0560">Oxidoreductase</keyword>
<dbReference type="GO" id="GO:0016020">
    <property type="term" value="C:membrane"/>
    <property type="evidence" value="ECO:0007669"/>
    <property type="project" value="TreeGrafter"/>
</dbReference>
<comment type="caution">
    <text evidence="3">The sequence shown here is derived from an EMBL/GenBank/DDBJ whole genome shotgun (WGS) entry which is preliminary data.</text>
</comment>
<dbReference type="Pfam" id="PF00106">
    <property type="entry name" value="adh_short"/>
    <property type="match status" value="1"/>
</dbReference>
<reference evidence="3 4" key="1">
    <citation type="submission" date="2018-10" db="EMBL/GenBank/DDBJ databases">
        <title>Comparative analysis of microorganisms from saline springs in Andes Mountain Range, Colombia.</title>
        <authorList>
            <person name="Rubin E."/>
        </authorList>
    </citation>
    <scope>NUCLEOTIDE SEQUENCE [LARGE SCALE GENOMIC DNA]</scope>
    <source>
        <strain evidence="3 4">USBA 36</strain>
    </source>
</reference>
<accession>A0A420WRD3</accession>
<dbReference type="SUPFAM" id="SSF51735">
    <property type="entry name" value="NAD(P)-binding Rossmann-fold domains"/>
    <property type="match status" value="1"/>
</dbReference>
<protein>
    <submittedName>
        <fullName evidence="3">Short-subunit dehydrogenase</fullName>
    </submittedName>
</protein>
<evidence type="ECO:0000313" key="3">
    <source>
        <dbReference type="EMBL" id="RKQ73618.1"/>
    </source>
</evidence>
<proteinExistence type="inferred from homology"/>
<name>A0A420WRD3_9PROT</name>
<organism evidence="3 4">
    <name type="scientific">Oceanibaculum indicum</name>
    <dbReference type="NCBI Taxonomy" id="526216"/>
    <lineage>
        <taxon>Bacteria</taxon>
        <taxon>Pseudomonadati</taxon>
        <taxon>Pseudomonadota</taxon>
        <taxon>Alphaproteobacteria</taxon>
        <taxon>Rhodospirillales</taxon>
        <taxon>Oceanibaculaceae</taxon>
        <taxon>Oceanibaculum</taxon>
    </lineage>
</organism>
<dbReference type="PANTHER" id="PTHR44196:SF1">
    <property type="entry name" value="DEHYDROGENASE_REDUCTASE SDR FAMILY MEMBER 7B"/>
    <property type="match status" value="1"/>
</dbReference>
<dbReference type="InterPro" id="IPR020904">
    <property type="entry name" value="Sc_DH/Rdtase_CS"/>
</dbReference>
<evidence type="ECO:0000256" key="2">
    <source>
        <dbReference type="ARBA" id="ARBA00023002"/>
    </source>
</evidence>
<dbReference type="PANTHER" id="PTHR44196">
    <property type="entry name" value="DEHYDROGENASE/REDUCTASE SDR FAMILY MEMBER 7B"/>
    <property type="match status" value="1"/>
</dbReference>
<gene>
    <name evidence="3" type="ORF">BCL74_1407</name>
</gene>
<dbReference type="AlphaFoldDB" id="A0A420WRD3"/>
<dbReference type="PRINTS" id="PR00081">
    <property type="entry name" value="GDHRDH"/>
</dbReference>
<dbReference type="EMBL" id="RBIG01000001">
    <property type="protein sequence ID" value="RKQ73618.1"/>
    <property type="molecule type" value="Genomic_DNA"/>
</dbReference>